<evidence type="ECO:0000256" key="12">
    <source>
        <dbReference type="ARBA" id="ARBA00071617"/>
    </source>
</evidence>
<dbReference type="Ensembl" id="ENSSSCT00050078249.1">
    <property type="protein sequence ID" value="ENSSSCP00050033665.1"/>
    <property type="gene ID" value="ENSSSCG00050057369.1"/>
</dbReference>
<dbReference type="Proteomes" id="UP000694571">
    <property type="component" value="Unplaced"/>
</dbReference>
<evidence type="ECO:0000259" key="16">
    <source>
        <dbReference type="SMART" id="SM01368"/>
    </source>
</evidence>
<dbReference type="Pfam" id="PF11934">
    <property type="entry name" value="DUF3452"/>
    <property type="match status" value="1"/>
</dbReference>
<evidence type="ECO:0000256" key="2">
    <source>
        <dbReference type="ARBA" id="ARBA00009475"/>
    </source>
</evidence>
<comment type="function">
    <text evidence="10">Key regulator of entry into cell division. Directly involved in heterochromatin formation by maintaining overall chromatin structure and, in particular, that of constitutive heterochromatin by stabilizing histone methylation. Recruits and targets histone methyltransferases KMT5B and KMT5C, leading to epigenetic transcriptional repression. Controls histone H4 'Lys-20' trimethylation. Probably acts as a transcription repressor by recruiting chromatin-modifying enzymes to promoters. Potent inhibitor of E2F-mediated trans-activation. May act as a tumor suppressor.</text>
</comment>
<keyword evidence="3" id="KW-0678">Repressor</keyword>
<evidence type="ECO:0000256" key="5">
    <source>
        <dbReference type="ARBA" id="ARBA00022853"/>
    </source>
</evidence>
<dbReference type="InterPro" id="IPR002720">
    <property type="entry name" value="RB_A"/>
</dbReference>
<evidence type="ECO:0000256" key="6">
    <source>
        <dbReference type="ARBA" id="ARBA00023015"/>
    </source>
</evidence>
<keyword evidence="4" id="KW-0597">Phosphoprotein</keyword>
<dbReference type="InterPro" id="IPR036915">
    <property type="entry name" value="Cyclin-like_sf"/>
</dbReference>
<dbReference type="Ensembl" id="ENSSSCT00025069728.1">
    <property type="protein sequence ID" value="ENSSSCP00025030051.1"/>
    <property type="gene ID" value="ENSSSCG00025049988.1"/>
</dbReference>
<dbReference type="FunFam" id="1.10.472.10:FF:000082">
    <property type="entry name" value="retinoblastoma-like protein 1 isoform X1"/>
    <property type="match status" value="1"/>
</dbReference>
<evidence type="ECO:0000259" key="15">
    <source>
        <dbReference type="SMART" id="SM01367"/>
    </source>
</evidence>
<dbReference type="PANTHER" id="PTHR13742">
    <property type="entry name" value="RETINOBLASTOMA-ASSOCIATED PROTEIN RB -RELATED"/>
    <property type="match status" value="1"/>
</dbReference>
<dbReference type="Ensembl" id="ENSSSCT00060102302.1">
    <property type="protein sequence ID" value="ENSSSCP00060044544.1"/>
    <property type="gene ID" value="ENSSSCG00060074589.1"/>
</dbReference>
<evidence type="ECO:0000256" key="9">
    <source>
        <dbReference type="ARBA" id="ARBA00023306"/>
    </source>
</evidence>
<evidence type="ECO:0000256" key="3">
    <source>
        <dbReference type="ARBA" id="ARBA00022491"/>
    </source>
</evidence>
<name>A0A8D0KC45_PIG</name>
<keyword evidence="8" id="KW-0539">Nucleus</keyword>
<dbReference type="GO" id="GO:0051726">
    <property type="term" value="P:regulation of cell cycle"/>
    <property type="evidence" value="ECO:0007669"/>
    <property type="project" value="InterPro"/>
</dbReference>
<dbReference type="SMART" id="SM01368">
    <property type="entry name" value="RB_A"/>
    <property type="match status" value="1"/>
</dbReference>
<evidence type="ECO:0000256" key="10">
    <source>
        <dbReference type="ARBA" id="ARBA00056699"/>
    </source>
</evidence>
<comment type="subcellular location">
    <subcellularLocation>
        <location evidence="1">Nucleus</location>
    </subcellularLocation>
</comment>
<evidence type="ECO:0000256" key="7">
    <source>
        <dbReference type="ARBA" id="ARBA00023163"/>
    </source>
</evidence>
<dbReference type="InterPro" id="IPR024599">
    <property type="entry name" value="RB_N"/>
</dbReference>
<keyword evidence="5" id="KW-0156">Chromatin regulator</keyword>
<dbReference type="Proteomes" id="UP000694727">
    <property type="component" value="Unplaced"/>
</dbReference>
<feature type="domain" description="Retinoblastoma-associated protein N-terminal" evidence="15">
    <location>
        <begin position="70"/>
        <end position="212"/>
    </location>
</feature>
<evidence type="ECO:0000256" key="13">
    <source>
        <dbReference type="ARBA" id="ARBA00081549"/>
    </source>
</evidence>
<dbReference type="SMART" id="SM01367">
    <property type="entry name" value="DUF3452"/>
    <property type="match status" value="1"/>
</dbReference>
<dbReference type="Proteomes" id="UP000694722">
    <property type="component" value="Unplaced"/>
</dbReference>
<dbReference type="PANTHER" id="PTHR13742:SF20">
    <property type="entry name" value="RETINOBLASTOMA-LIKE PROTEIN 1"/>
    <property type="match status" value="1"/>
</dbReference>
<organism evidence="17 18">
    <name type="scientific">Sus scrofa</name>
    <name type="common">Pig</name>
    <dbReference type="NCBI Taxonomy" id="9823"/>
    <lineage>
        <taxon>Eukaryota</taxon>
        <taxon>Metazoa</taxon>
        <taxon>Chordata</taxon>
        <taxon>Craniata</taxon>
        <taxon>Vertebrata</taxon>
        <taxon>Euteleostomi</taxon>
        <taxon>Mammalia</taxon>
        <taxon>Eutheria</taxon>
        <taxon>Laurasiatheria</taxon>
        <taxon>Artiodactyla</taxon>
        <taxon>Suina</taxon>
        <taxon>Suidae</taxon>
        <taxon>Sus</taxon>
    </lineage>
</organism>
<keyword evidence="9" id="KW-0131">Cell cycle</keyword>
<sequence length="743" mass="83392">MDEEDPRAEGAAVVAAAGEALQALCQELNLDEGSAAEALDDFTAIRGTYSLEGEVIHWLACSLYVACRKSIIPTVGKGIMEGNCVSLTRILRSAKLSLIQFFSKMKKWMDMSNLPQEFRERIERLERNFEVSTVIFKKFEPIFLDIFQSPYEEPPKLPRSRKQRRIPCSVKELFNFCWTLFVYTKGNFRMIGDDLVNSYHLLLCCLDLIFANAIICPNRRDLLNPSFKGLPSDFHTADFRAPEEPPCIIAVLCELHDGLLVEAKGIKEHYFKPYISKLFDRKILKGECLLDLSSFTDNSKAVNKEYEEYVLTVGDFDERIFLGADAEEEIGTPRKFTGDAPLGKLTAQVNVECNLQQHFEKKTSFAPSTPLTGRRYLREKEAVITPVASATQSVSRLQSIVAGLKNAPSEQLINIFESCMRNPMENIMKIVKGIGEAFCQHYTQSTDEQPGSHIDFAVNRLKLAEILYYKILETIMVQETRRLHGMDMSVLLEQDIFHHSLMACCLEIVLFAYSSPRTFPWIIEVLNLRPFYFYKVIFPNNFETGNGGNVQGHLPMMPMSPLMHPRVKEVRTDSGSLRKDMQPLSPISVHERYSSPTAGSAKRRLFEEDPPKEMLMDRIITEGTKLKIAPSSSITAENISISPGQSLLTMATAIVTGTTGHKVTIPLHGIANDAGEITLIPISVNTTQESKVESPISLTAQSLIGASPKQTHLTKAQEVHPIGISKPKRTGSLALFYRKVCVF</sequence>
<dbReference type="FunFam" id="1.10.472.10:FF:000035">
    <property type="entry name" value="RB transcriptional corepressor-like 1"/>
    <property type="match status" value="1"/>
</dbReference>
<feature type="domain" description="Retinoblastoma-associated protein A-box" evidence="16">
    <location>
        <begin position="385"/>
        <end position="567"/>
    </location>
</feature>
<dbReference type="GO" id="GO:0006325">
    <property type="term" value="P:chromatin organization"/>
    <property type="evidence" value="ECO:0007669"/>
    <property type="project" value="UniProtKB-KW"/>
</dbReference>
<evidence type="ECO:0000256" key="14">
    <source>
        <dbReference type="ARBA" id="ARBA00083153"/>
    </source>
</evidence>
<dbReference type="GO" id="GO:0005654">
    <property type="term" value="C:nucleoplasm"/>
    <property type="evidence" value="ECO:0007669"/>
    <property type="project" value="UniProtKB-ARBA"/>
</dbReference>
<dbReference type="Ensembl" id="ENSSSCT00040061559.1">
    <property type="protein sequence ID" value="ENSSSCP00040025907.1"/>
    <property type="gene ID" value="ENSSSCG00040044943.1"/>
</dbReference>
<accession>A0A8D0KC45</accession>
<evidence type="ECO:0000313" key="17">
    <source>
        <dbReference type="Ensembl" id="ENSSSCP00060044544.1"/>
    </source>
</evidence>
<dbReference type="SUPFAM" id="SSF47954">
    <property type="entry name" value="Cyclin-like"/>
    <property type="match status" value="1"/>
</dbReference>
<dbReference type="Proteomes" id="UP000694570">
    <property type="component" value="Unplaced"/>
</dbReference>
<dbReference type="FunFam" id="1.10.472.140:FF:000001">
    <property type="entry name" value="Retinoblastoma-like 2, isoform CRA_a"/>
    <property type="match status" value="1"/>
</dbReference>
<evidence type="ECO:0000256" key="8">
    <source>
        <dbReference type="ARBA" id="ARBA00023242"/>
    </source>
</evidence>
<proteinExistence type="inferred from homology"/>
<comment type="subunit">
    <text evidence="11">Component of the DREAM complex (also named LINC complex) at least composed of E2F4, E2F5, LIN9, LIN37, LIN52, LIN54, MYBL1, MYBL2, RBL1, RBL2, RBBP4, TFDP1 and TFDP2. The complex exists in quiescent cells where it represses cell cycle-dependent genes. It dissociates in S phase when LIN9, LIN37, LIN52 and LIN54 form a subcomplex that binds to MYBL2. Interacts with AATF. Interacts with KDM5A. Interacts with KMT5B and KMT5C. Interacts with USP4. Interacts with RBBP9.</text>
</comment>
<comment type="similarity">
    <text evidence="2">Belongs to the retinoblastoma protein (RB) family.</text>
</comment>
<dbReference type="GO" id="GO:1990841">
    <property type="term" value="F:promoter-specific chromatin binding"/>
    <property type="evidence" value="ECO:0007669"/>
    <property type="project" value="UniProtKB-ARBA"/>
</dbReference>
<evidence type="ECO:0000256" key="4">
    <source>
        <dbReference type="ARBA" id="ARBA00022553"/>
    </source>
</evidence>
<dbReference type="Gene3D" id="1.10.472.140">
    <property type="match status" value="1"/>
</dbReference>
<evidence type="ECO:0000256" key="11">
    <source>
        <dbReference type="ARBA" id="ARBA00065472"/>
    </source>
</evidence>
<keyword evidence="6" id="KW-0805">Transcription regulation</keyword>
<keyword evidence="7" id="KW-0804">Transcription</keyword>
<evidence type="ECO:0000313" key="18">
    <source>
        <dbReference type="Proteomes" id="UP000694723"/>
    </source>
</evidence>
<evidence type="ECO:0000256" key="1">
    <source>
        <dbReference type="ARBA" id="ARBA00004123"/>
    </source>
</evidence>
<gene>
    <name evidence="17" type="primary">RBL1</name>
</gene>
<dbReference type="Ensembl" id="ENSSSCT00030028579.1">
    <property type="protein sequence ID" value="ENSSSCP00030012753.1"/>
    <property type="gene ID" value="ENSSSCG00030020643.1"/>
</dbReference>
<dbReference type="Gene3D" id="1.10.472.10">
    <property type="entry name" value="Cyclin-like"/>
    <property type="match status" value="2"/>
</dbReference>
<dbReference type="InterPro" id="IPR028309">
    <property type="entry name" value="RB_fam"/>
</dbReference>
<reference evidence="17" key="1">
    <citation type="submission" date="2025-05" db="UniProtKB">
        <authorList>
            <consortium name="Ensembl"/>
        </authorList>
    </citation>
    <scope>IDENTIFICATION</scope>
</reference>
<dbReference type="GO" id="GO:0006357">
    <property type="term" value="P:regulation of transcription by RNA polymerase II"/>
    <property type="evidence" value="ECO:0007669"/>
    <property type="project" value="InterPro"/>
</dbReference>
<protein>
    <recommendedName>
        <fullName evidence="12">Retinoblastoma-like protein 1</fullName>
    </recommendedName>
    <alternativeName>
        <fullName evidence="14">107 kDa retinoblastoma-associated protein</fullName>
    </alternativeName>
    <alternativeName>
        <fullName evidence="13">pRb1</fullName>
    </alternativeName>
</protein>
<dbReference type="Proteomes" id="UP000694723">
    <property type="component" value="Unplaced"/>
</dbReference>
<dbReference type="Pfam" id="PF01858">
    <property type="entry name" value="RB_A"/>
    <property type="match status" value="1"/>
</dbReference>
<dbReference type="AlphaFoldDB" id="A0A8D0KC45"/>